<protein>
    <submittedName>
        <fullName evidence="2">Uncharacterized protein</fullName>
    </submittedName>
</protein>
<keyword evidence="1" id="KW-0472">Membrane</keyword>
<reference evidence="2 3" key="1">
    <citation type="submission" date="2019-02" db="EMBL/GenBank/DDBJ databases">
        <title>Hyunsoonleella sp., isolated from marine sediment.</title>
        <authorList>
            <person name="Liu B.-T."/>
        </authorList>
    </citation>
    <scope>NUCLEOTIDE SEQUENCE [LARGE SCALE GENOMIC DNA]</scope>
    <source>
        <strain evidence="2 3">T58</strain>
    </source>
</reference>
<evidence type="ECO:0000313" key="2">
    <source>
        <dbReference type="EMBL" id="TBN03919.1"/>
    </source>
</evidence>
<accession>A0A4Q9FEU2</accession>
<evidence type="ECO:0000256" key="1">
    <source>
        <dbReference type="SAM" id="Phobius"/>
    </source>
</evidence>
<keyword evidence="1" id="KW-1133">Transmembrane helix</keyword>
<sequence>MYKSDLVIKEPTKPFINKIIVSLLYTCLIGYAIYLFAYRDFWNHPERWTIIIYLVVLLCILFSSSFMAIASHSVHLNFKNQKIQHRYRVGIFNYREVWQNLVELEYISVFRTGDYYHVNMWYQKNKILNLMTLEDPDKAIENGYLIADKLNIDLLDARKRGYHKWVDKKVFKDYGKVSYLD</sequence>
<keyword evidence="1" id="KW-0812">Transmembrane</keyword>
<dbReference type="RefSeq" id="WP_130963990.1">
    <property type="nucleotide sequence ID" value="NZ_SIRT01000005.1"/>
</dbReference>
<keyword evidence="3" id="KW-1185">Reference proteome</keyword>
<organism evidence="2 3">
    <name type="scientific">Hyunsoonleella flava</name>
    <dbReference type="NCBI Taxonomy" id="2527939"/>
    <lineage>
        <taxon>Bacteria</taxon>
        <taxon>Pseudomonadati</taxon>
        <taxon>Bacteroidota</taxon>
        <taxon>Flavobacteriia</taxon>
        <taxon>Flavobacteriales</taxon>
        <taxon>Flavobacteriaceae</taxon>
    </lineage>
</organism>
<name>A0A4Q9FEU2_9FLAO</name>
<dbReference type="Proteomes" id="UP000291142">
    <property type="component" value="Unassembled WGS sequence"/>
</dbReference>
<dbReference type="EMBL" id="SIRT01000005">
    <property type="protein sequence ID" value="TBN03919.1"/>
    <property type="molecule type" value="Genomic_DNA"/>
</dbReference>
<gene>
    <name evidence="2" type="ORF">EYD45_07810</name>
</gene>
<feature type="transmembrane region" description="Helical" evidence="1">
    <location>
        <begin position="20"/>
        <end position="38"/>
    </location>
</feature>
<proteinExistence type="predicted"/>
<comment type="caution">
    <text evidence="2">The sequence shown here is derived from an EMBL/GenBank/DDBJ whole genome shotgun (WGS) entry which is preliminary data.</text>
</comment>
<dbReference type="AlphaFoldDB" id="A0A4Q9FEU2"/>
<feature type="transmembrane region" description="Helical" evidence="1">
    <location>
        <begin position="50"/>
        <end position="78"/>
    </location>
</feature>
<evidence type="ECO:0000313" key="3">
    <source>
        <dbReference type="Proteomes" id="UP000291142"/>
    </source>
</evidence>
<dbReference type="OrthoDB" id="1200950at2"/>